<dbReference type="PANTHER" id="PTHR23150">
    <property type="entry name" value="SULFATASE MODIFYING FACTOR 1, 2"/>
    <property type="match status" value="1"/>
</dbReference>
<dbReference type="Gene3D" id="3.90.1580.10">
    <property type="entry name" value="paralog of FGE (formylglycine-generating enzyme)"/>
    <property type="match status" value="2"/>
</dbReference>
<dbReference type="Pfam" id="PF12867">
    <property type="entry name" value="DinB_2"/>
    <property type="match status" value="1"/>
</dbReference>
<dbReference type="RefSeq" id="WP_254573083.1">
    <property type="nucleotide sequence ID" value="NZ_CP098502.1"/>
</dbReference>
<dbReference type="SUPFAM" id="SSF109854">
    <property type="entry name" value="DinB/YfiT-like putative metalloenzymes"/>
    <property type="match status" value="1"/>
</dbReference>
<protein>
    <submittedName>
        <fullName evidence="6">SUMF1/EgtB/PvdO family nonheme iron enzyme</fullName>
    </submittedName>
</protein>
<dbReference type="PANTHER" id="PTHR23150:SF36">
    <property type="entry name" value="HERCYNINE OXYGENASE"/>
    <property type="match status" value="1"/>
</dbReference>
<evidence type="ECO:0000259" key="4">
    <source>
        <dbReference type="Pfam" id="PF03781"/>
    </source>
</evidence>
<sequence length="388" mass="42665">MAISPRPSAADVMATDLEAVRARTRGLVAHLSTADLERQIDPILSPLVWDLGHIAAYEDLWLVHRHGGHDLLHGELAALYDAFETPRAVRGDLAILGHADALRYLDDVRARTLAVMDARGVDPVLHEMVLRHELQHTETMLQAMEVAGLLPPHVAGPAAGPGVAGPEWLEIPAGPLPMGAAAGVFAYDNERPVRHVEVPAFRIARRPVTSASWLTFTEGGGYVRREWWSDEGWAWKEDQDINGDHVRADGPSGTPVCHVSWFEAEAFARSVGARLPTEAEWEKAASLARRPAPSSPIDPLEGVGQVWEWTSSEFSAYPGFRAHPYREYSEVFFDRGYRVLRGGSWAADPRVATTTFRNWDLPQRSQIFSGVRLAADAVPTPSPPPSRS</sequence>
<keyword evidence="7" id="KW-1185">Reference proteome</keyword>
<evidence type="ECO:0000259" key="5">
    <source>
        <dbReference type="Pfam" id="PF12867"/>
    </source>
</evidence>
<keyword evidence="2" id="KW-0408">Iron</keyword>
<dbReference type="InterPro" id="IPR051043">
    <property type="entry name" value="Sulfatase_Mod_Factor_Kinase"/>
</dbReference>
<evidence type="ECO:0000313" key="7">
    <source>
        <dbReference type="Proteomes" id="UP001056035"/>
    </source>
</evidence>
<evidence type="ECO:0000256" key="1">
    <source>
        <dbReference type="ARBA" id="ARBA00023002"/>
    </source>
</evidence>
<feature type="domain" description="DinB-like" evidence="5">
    <location>
        <begin position="17"/>
        <end position="118"/>
    </location>
</feature>
<accession>A0ABY5DZZ6</accession>
<keyword evidence="1" id="KW-0560">Oxidoreductase</keyword>
<dbReference type="SUPFAM" id="SSF56436">
    <property type="entry name" value="C-type lectin-like"/>
    <property type="match status" value="1"/>
</dbReference>
<organism evidence="6 7">
    <name type="scientific">Paraconexibacter antarcticus</name>
    <dbReference type="NCBI Taxonomy" id="2949664"/>
    <lineage>
        <taxon>Bacteria</taxon>
        <taxon>Bacillati</taxon>
        <taxon>Actinomycetota</taxon>
        <taxon>Thermoleophilia</taxon>
        <taxon>Solirubrobacterales</taxon>
        <taxon>Paraconexibacteraceae</taxon>
        <taxon>Paraconexibacter</taxon>
    </lineage>
</organism>
<evidence type="ECO:0000313" key="6">
    <source>
        <dbReference type="EMBL" id="UTI66412.1"/>
    </source>
</evidence>
<feature type="domain" description="Sulfatase-modifying factor enzyme-like" evidence="4">
    <location>
        <begin position="166"/>
        <end position="288"/>
    </location>
</feature>
<feature type="domain" description="Sulfatase-modifying factor enzyme-like" evidence="4">
    <location>
        <begin position="303"/>
        <end position="374"/>
    </location>
</feature>
<dbReference type="EMBL" id="CP098502">
    <property type="protein sequence ID" value="UTI66412.1"/>
    <property type="molecule type" value="Genomic_DNA"/>
</dbReference>
<evidence type="ECO:0000256" key="2">
    <source>
        <dbReference type="ARBA" id="ARBA00023004"/>
    </source>
</evidence>
<name>A0ABY5DZZ6_9ACTN</name>
<gene>
    <name evidence="6" type="ORF">NBH00_09425</name>
</gene>
<comment type="pathway">
    <text evidence="3">Amino-acid biosynthesis; ergothioneine biosynthesis.</text>
</comment>
<reference evidence="6 7" key="1">
    <citation type="submission" date="2022-06" db="EMBL/GenBank/DDBJ databases">
        <title>Paraconexibacter antarcticus.</title>
        <authorList>
            <person name="Kim C.S."/>
        </authorList>
    </citation>
    <scope>NUCLEOTIDE SEQUENCE [LARGE SCALE GENOMIC DNA]</scope>
    <source>
        <strain evidence="6 7">02-257</strain>
    </source>
</reference>
<dbReference type="InterPro" id="IPR016187">
    <property type="entry name" value="CTDL_fold"/>
</dbReference>
<proteinExistence type="predicted"/>
<dbReference type="Pfam" id="PF03781">
    <property type="entry name" value="FGE-sulfatase"/>
    <property type="match status" value="2"/>
</dbReference>
<evidence type="ECO:0000256" key="3">
    <source>
        <dbReference type="ARBA" id="ARBA00037882"/>
    </source>
</evidence>
<dbReference type="InterPro" id="IPR024775">
    <property type="entry name" value="DinB-like"/>
</dbReference>
<dbReference type="InterPro" id="IPR042095">
    <property type="entry name" value="SUMF_sf"/>
</dbReference>
<dbReference type="Gene3D" id="1.20.120.450">
    <property type="entry name" value="dinb family like domain"/>
    <property type="match status" value="1"/>
</dbReference>
<dbReference type="Proteomes" id="UP001056035">
    <property type="component" value="Chromosome"/>
</dbReference>
<dbReference type="InterPro" id="IPR034660">
    <property type="entry name" value="DinB/YfiT-like"/>
</dbReference>
<dbReference type="InterPro" id="IPR005532">
    <property type="entry name" value="SUMF_dom"/>
</dbReference>